<dbReference type="AlphaFoldDB" id="A0A1M7ED58"/>
<feature type="domain" description="Nitroreductase" evidence="4">
    <location>
        <begin position="12"/>
        <end position="199"/>
    </location>
</feature>
<dbReference type="SUPFAM" id="SSF55469">
    <property type="entry name" value="FMN-dependent nitroreductase-like"/>
    <property type="match status" value="1"/>
</dbReference>
<accession>A0A1M7ED58</accession>
<organism evidence="5 6">
    <name type="scientific">Roseovarius pacificus</name>
    <dbReference type="NCBI Taxonomy" id="337701"/>
    <lineage>
        <taxon>Bacteria</taxon>
        <taxon>Pseudomonadati</taxon>
        <taxon>Pseudomonadota</taxon>
        <taxon>Alphaproteobacteria</taxon>
        <taxon>Rhodobacterales</taxon>
        <taxon>Roseobacteraceae</taxon>
        <taxon>Roseovarius</taxon>
    </lineage>
</organism>
<keyword evidence="1" id="KW-0285">Flavoprotein</keyword>
<name>A0A1M7ED58_9RHOB</name>
<dbReference type="OrthoDB" id="9802510at2"/>
<keyword evidence="6" id="KW-1185">Reference proteome</keyword>
<evidence type="ECO:0000313" key="6">
    <source>
        <dbReference type="Proteomes" id="UP000183974"/>
    </source>
</evidence>
<dbReference type="InterPro" id="IPR000415">
    <property type="entry name" value="Nitroreductase-like"/>
</dbReference>
<sequence>MSDTYETLTQVLRERHSCRAFRPEPVPDEVITRIVTAAGQVPSWCNAQPWQITVTRGAETERFRAALLERAAQGDPNPDQPWPQGFPGIYGDRRRTCGFQLYDAVGIARDDRPARAEQSMRNYRLFDAPHVAIVHSEAALGPYGAMDTGGFITTFMLAARSLGVDTIAQAAIAAYSPMVRAHFGLPDTRTVLCAISFGYGDTDHPVNGFRTERADLDEILDLRG</sequence>
<evidence type="ECO:0000256" key="2">
    <source>
        <dbReference type="ARBA" id="ARBA00022643"/>
    </source>
</evidence>
<evidence type="ECO:0000259" key="4">
    <source>
        <dbReference type="Pfam" id="PF00881"/>
    </source>
</evidence>
<dbReference type="STRING" id="337701.SAMN05444398_10722"/>
<dbReference type="InterPro" id="IPR050627">
    <property type="entry name" value="Nitroreductase/BluB"/>
</dbReference>
<dbReference type="PANTHER" id="PTHR23026:SF90">
    <property type="entry name" value="IODOTYROSINE DEIODINASE 1"/>
    <property type="match status" value="1"/>
</dbReference>
<evidence type="ECO:0000256" key="1">
    <source>
        <dbReference type="ARBA" id="ARBA00022630"/>
    </source>
</evidence>
<dbReference type="EMBL" id="FRBR01000007">
    <property type="protein sequence ID" value="SHL89711.1"/>
    <property type="molecule type" value="Genomic_DNA"/>
</dbReference>
<evidence type="ECO:0000313" key="5">
    <source>
        <dbReference type="EMBL" id="SHL89711.1"/>
    </source>
</evidence>
<reference evidence="5 6" key="1">
    <citation type="submission" date="2016-11" db="EMBL/GenBank/DDBJ databases">
        <authorList>
            <person name="Jaros S."/>
            <person name="Januszkiewicz K."/>
            <person name="Wedrychowicz H."/>
        </authorList>
    </citation>
    <scope>NUCLEOTIDE SEQUENCE [LARGE SCALE GENOMIC DNA]</scope>
    <source>
        <strain evidence="5 6">DSM 29589</strain>
    </source>
</reference>
<dbReference type="PANTHER" id="PTHR23026">
    <property type="entry name" value="NADPH NITROREDUCTASE"/>
    <property type="match status" value="1"/>
</dbReference>
<proteinExistence type="predicted"/>
<dbReference type="Gene3D" id="3.40.109.10">
    <property type="entry name" value="NADH Oxidase"/>
    <property type="match status" value="1"/>
</dbReference>
<protein>
    <submittedName>
        <fullName evidence="5">Nitroreductase</fullName>
    </submittedName>
</protein>
<keyword evidence="2" id="KW-0288">FMN</keyword>
<dbReference type="Pfam" id="PF00881">
    <property type="entry name" value="Nitroreductase"/>
    <property type="match status" value="1"/>
</dbReference>
<dbReference type="RefSeq" id="WP_073035148.1">
    <property type="nucleotide sequence ID" value="NZ_BMLR01000007.1"/>
</dbReference>
<dbReference type="GO" id="GO:0016491">
    <property type="term" value="F:oxidoreductase activity"/>
    <property type="evidence" value="ECO:0007669"/>
    <property type="project" value="UniProtKB-KW"/>
</dbReference>
<evidence type="ECO:0000256" key="3">
    <source>
        <dbReference type="ARBA" id="ARBA00023002"/>
    </source>
</evidence>
<dbReference type="InterPro" id="IPR029479">
    <property type="entry name" value="Nitroreductase"/>
</dbReference>
<gene>
    <name evidence="5" type="ORF">SAMN05444398_10722</name>
</gene>
<keyword evidence="3" id="KW-0560">Oxidoreductase</keyword>
<dbReference type="CDD" id="cd02136">
    <property type="entry name" value="PnbA_NfnB-like"/>
    <property type="match status" value="1"/>
</dbReference>
<dbReference type="Proteomes" id="UP000183974">
    <property type="component" value="Unassembled WGS sequence"/>
</dbReference>